<reference evidence="2 3" key="1">
    <citation type="submission" date="2018-06" db="EMBL/GenBank/DDBJ databases">
        <title>Genomic Encyclopedia of Type Strains, Phase III (KMG-III): the genomes of soil and plant-associated and newly described type strains.</title>
        <authorList>
            <person name="Whitman W."/>
        </authorList>
    </citation>
    <scope>NUCLEOTIDE SEQUENCE [LARGE SCALE GENOMIC DNA]</scope>
    <source>
        <strain evidence="2 3">CGMCC 1.12504</strain>
    </source>
</reference>
<keyword evidence="1" id="KW-0812">Transmembrane</keyword>
<dbReference type="OrthoDB" id="9761723at2"/>
<name>A0A328WY40_9FLAO</name>
<feature type="transmembrane region" description="Helical" evidence="1">
    <location>
        <begin position="6"/>
        <end position="26"/>
    </location>
</feature>
<organism evidence="2 3">
    <name type="scientific">Flavobacterium lacus</name>
    <dbReference type="NCBI Taxonomy" id="1353778"/>
    <lineage>
        <taxon>Bacteria</taxon>
        <taxon>Pseudomonadati</taxon>
        <taxon>Bacteroidota</taxon>
        <taxon>Flavobacteriia</taxon>
        <taxon>Flavobacteriales</taxon>
        <taxon>Flavobacteriaceae</taxon>
        <taxon>Flavobacterium</taxon>
    </lineage>
</organism>
<sequence length="309" mass="36561">MKVFSLKLIIFFLPIVVVAVGLEIYFRNVENAFKIKADFQQQNIDKIETLVLGTSHSQNGINPKYFDNLTSNLSFGSQDIQLDSALFFNYIDKMKSLKNIIIELDYHRLDIENDKNYFRLPWYYMYHQVQVYPIKLIKKFSLYSSNISFFNQNLINALKGTSKKQKINEFGFVEENYIDDFLPLKYDSTLIFRNSPERLKNRHQEDSETIRISNKKRLDFMIDYAIKKRFTVYIVSTPLYKTYRDHKLVLKDSYRKKYIDSLITHSKIRYVNLEDSPLFIVKDFSNDDHLNATGAKKYSSLLNEAINSN</sequence>
<keyword evidence="1" id="KW-0472">Membrane</keyword>
<dbReference type="Proteomes" id="UP000249518">
    <property type="component" value="Unassembled WGS sequence"/>
</dbReference>
<proteinExistence type="predicted"/>
<dbReference type="RefSeq" id="WP_112084721.1">
    <property type="nucleotide sequence ID" value="NZ_QLSV01000001.1"/>
</dbReference>
<keyword evidence="1" id="KW-1133">Transmembrane helix</keyword>
<gene>
    <name evidence="2" type="ORF">B0I10_101319</name>
</gene>
<comment type="caution">
    <text evidence="2">The sequence shown here is derived from an EMBL/GenBank/DDBJ whole genome shotgun (WGS) entry which is preliminary data.</text>
</comment>
<evidence type="ECO:0000313" key="2">
    <source>
        <dbReference type="EMBL" id="RAR51143.1"/>
    </source>
</evidence>
<evidence type="ECO:0008006" key="4">
    <source>
        <dbReference type="Google" id="ProtNLM"/>
    </source>
</evidence>
<dbReference type="EMBL" id="QLSV01000001">
    <property type="protein sequence ID" value="RAR51143.1"/>
    <property type="molecule type" value="Genomic_DNA"/>
</dbReference>
<protein>
    <recommendedName>
        <fullName evidence="4">DltD-like protein</fullName>
    </recommendedName>
</protein>
<keyword evidence="3" id="KW-1185">Reference proteome</keyword>
<accession>A0A328WY40</accession>
<evidence type="ECO:0000313" key="3">
    <source>
        <dbReference type="Proteomes" id="UP000249518"/>
    </source>
</evidence>
<evidence type="ECO:0000256" key="1">
    <source>
        <dbReference type="SAM" id="Phobius"/>
    </source>
</evidence>
<dbReference type="AlphaFoldDB" id="A0A328WY40"/>